<evidence type="ECO:0000259" key="4">
    <source>
        <dbReference type="Pfam" id="PF00004"/>
    </source>
</evidence>
<protein>
    <submittedName>
        <fullName evidence="5">Stage V sporulation protein K</fullName>
    </submittedName>
</protein>
<name>A0ABP0JBE8_9DINO</name>
<dbReference type="PANTHER" id="PTHR43392">
    <property type="entry name" value="AAA-TYPE ATPASE FAMILY PROTEIN / ANKYRIN REPEAT FAMILY PROTEIN"/>
    <property type="match status" value="1"/>
</dbReference>
<dbReference type="PRINTS" id="PR00819">
    <property type="entry name" value="CBXCFQXSUPER"/>
</dbReference>
<keyword evidence="6" id="KW-1185">Reference proteome</keyword>
<organism evidence="5 6">
    <name type="scientific">Durusdinium trenchii</name>
    <dbReference type="NCBI Taxonomy" id="1381693"/>
    <lineage>
        <taxon>Eukaryota</taxon>
        <taxon>Sar</taxon>
        <taxon>Alveolata</taxon>
        <taxon>Dinophyceae</taxon>
        <taxon>Suessiales</taxon>
        <taxon>Symbiodiniaceae</taxon>
        <taxon>Durusdinium</taxon>
    </lineage>
</organism>
<dbReference type="Proteomes" id="UP001642464">
    <property type="component" value="Unassembled WGS sequence"/>
</dbReference>
<reference evidence="5 6" key="1">
    <citation type="submission" date="2024-02" db="EMBL/GenBank/DDBJ databases">
        <authorList>
            <person name="Chen Y."/>
            <person name="Shah S."/>
            <person name="Dougan E. K."/>
            <person name="Thang M."/>
            <person name="Chan C."/>
        </authorList>
    </citation>
    <scope>NUCLEOTIDE SEQUENCE [LARGE SCALE GENOMIC DNA]</scope>
</reference>
<evidence type="ECO:0000256" key="3">
    <source>
        <dbReference type="ARBA" id="ARBA00022840"/>
    </source>
</evidence>
<evidence type="ECO:0000256" key="2">
    <source>
        <dbReference type="ARBA" id="ARBA00022741"/>
    </source>
</evidence>
<dbReference type="InterPro" id="IPR000641">
    <property type="entry name" value="CbxX/CfxQ"/>
</dbReference>
<dbReference type="Pfam" id="PF00004">
    <property type="entry name" value="AAA"/>
    <property type="match status" value="1"/>
</dbReference>
<gene>
    <name evidence="5" type="ORF">SCF082_LOCUS11185</name>
</gene>
<dbReference type="InterPro" id="IPR050773">
    <property type="entry name" value="CbxX/CfxQ_RuBisCO_ESX"/>
</dbReference>
<sequence>MRFLGNPGTGKTVVARLVGELLLAMGDTWQNQEEGVARKQAELMQEASRADLVGEHTGATAIKVQGVVKEALGGVLFIDEAYALVQGARDNFGVEAVDTLIKEMEDNRAHLIVAWHA</sequence>
<dbReference type="EMBL" id="CAXAMM010006624">
    <property type="protein sequence ID" value="CAK9011659.1"/>
    <property type="molecule type" value="Genomic_DNA"/>
</dbReference>
<comment type="similarity">
    <text evidence="1">Belongs to the CbxX/CfxQ family.</text>
</comment>
<dbReference type="InterPro" id="IPR003959">
    <property type="entry name" value="ATPase_AAA_core"/>
</dbReference>
<dbReference type="PANTHER" id="PTHR43392:SF2">
    <property type="entry name" value="AAA-TYPE ATPASE FAMILY PROTEIN _ ANKYRIN REPEAT FAMILY PROTEIN"/>
    <property type="match status" value="1"/>
</dbReference>
<dbReference type="CDD" id="cd00009">
    <property type="entry name" value="AAA"/>
    <property type="match status" value="1"/>
</dbReference>
<evidence type="ECO:0000313" key="6">
    <source>
        <dbReference type="Proteomes" id="UP001642464"/>
    </source>
</evidence>
<evidence type="ECO:0000256" key="1">
    <source>
        <dbReference type="ARBA" id="ARBA00010378"/>
    </source>
</evidence>
<comment type="caution">
    <text evidence="5">The sequence shown here is derived from an EMBL/GenBank/DDBJ whole genome shotgun (WGS) entry which is preliminary data.</text>
</comment>
<dbReference type="SUPFAM" id="SSF52540">
    <property type="entry name" value="P-loop containing nucleoside triphosphate hydrolases"/>
    <property type="match status" value="1"/>
</dbReference>
<accession>A0ABP0JBE8</accession>
<keyword evidence="2" id="KW-0547">Nucleotide-binding</keyword>
<evidence type="ECO:0000313" key="5">
    <source>
        <dbReference type="EMBL" id="CAK9011659.1"/>
    </source>
</evidence>
<dbReference type="InterPro" id="IPR027417">
    <property type="entry name" value="P-loop_NTPase"/>
</dbReference>
<proteinExistence type="inferred from homology"/>
<keyword evidence="3" id="KW-0067">ATP-binding</keyword>
<feature type="domain" description="ATPase AAA-type core" evidence="4">
    <location>
        <begin position="3"/>
        <end position="109"/>
    </location>
</feature>
<dbReference type="Gene3D" id="3.40.50.300">
    <property type="entry name" value="P-loop containing nucleotide triphosphate hydrolases"/>
    <property type="match status" value="1"/>
</dbReference>